<comment type="caution">
    <text evidence="3">The sequence shown here is derived from an EMBL/GenBank/DDBJ whole genome shotgun (WGS) entry which is preliminary data.</text>
</comment>
<evidence type="ECO:0000256" key="1">
    <source>
        <dbReference type="SAM" id="Phobius"/>
    </source>
</evidence>
<keyword evidence="1" id="KW-0812">Transmembrane</keyword>
<evidence type="ECO:0000313" key="4">
    <source>
        <dbReference type="Proteomes" id="UP000524450"/>
    </source>
</evidence>
<organism evidence="3 4">
    <name type="scientific">Variovorax guangxiensis</name>
    <dbReference type="NCBI Taxonomy" id="1775474"/>
    <lineage>
        <taxon>Bacteria</taxon>
        <taxon>Pseudomonadati</taxon>
        <taxon>Pseudomonadota</taxon>
        <taxon>Betaproteobacteria</taxon>
        <taxon>Burkholderiales</taxon>
        <taxon>Comamonadaceae</taxon>
        <taxon>Variovorax</taxon>
    </lineage>
</organism>
<keyword evidence="1" id="KW-0472">Membrane</keyword>
<evidence type="ECO:0000313" key="3">
    <source>
        <dbReference type="EMBL" id="MBB4226039.1"/>
    </source>
</evidence>
<keyword evidence="1" id="KW-1133">Transmembrane helix</keyword>
<dbReference type="Pfam" id="PF07331">
    <property type="entry name" value="TctB"/>
    <property type="match status" value="1"/>
</dbReference>
<accession>A0A840G3B9</accession>
<dbReference type="EMBL" id="JACIFZ010000019">
    <property type="protein sequence ID" value="MBB4226039.1"/>
    <property type="molecule type" value="Genomic_DNA"/>
</dbReference>
<feature type="domain" description="DUF1468" evidence="2">
    <location>
        <begin position="8"/>
        <end position="138"/>
    </location>
</feature>
<feature type="transmembrane region" description="Helical" evidence="1">
    <location>
        <begin position="120"/>
        <end position="139"/>
    </location>
</feature>
<name>A0A840G3B9_9BURK</name>
<dbReference type="RefSeq" id="WP_260319668.1">
    <property type="nucleotide sequence ID" value="NZ_JACIFZ010000019.1"/>
</dbReference>
<gene>
    <name evidence="3" type="ORF">GGD71_006856</name>
</gene>
<dbReference type="AlphaFoldDB" id="A0A840G3B9"/>
<feature type="transmembrane region" description="Helical" evidence="1">
    <location>
        <begin position="72"/>
        <end position="90"/>
    </location>
</feature>
<sequence>MKNRTLVRGLFLMAIALAFGLTSLRYPIGDLSRAGPGLFPAMISAMLLVIAVSTVIRSFFVERVALEFNFKNISLILGSLCGLAVISMYVNMIAGIIFMVFCSGFAASSYSVVRNVKISAGLVVMALALQKLLGLNLPLY</sequence>
<dbReference type="InterPro" id="IPR009936">
    <property type="entry name" value="DUF1468"/>
</dbReference>
<evidence type="ECO:0000259" key="2">
    <source>
        <dbReference type="Pfam" id="PF07331"/>
    </source>
</evidence>
<feature type="transmembrane region" description="Helical" evidence="1">
    <location>
        <begin position="41"/>
        <end position="60"/>
    </location>
</feature>
<reference evidence="3 4" key="1">
    <citation type="submission" date="2020-08" db="EMBL/GenBank/DDBJ databases">
        <title>Genomic Encyclopedia of Type Strains, Phase IV (KMG-V): Genome sequencing to study the core and pangenomes of soil and plant-associated prokaryotes.</title>
        <authorList>
            <person name="Whitman W."/>
        </authorList>
    </citation>
    <scope>NUCLEOTIDE SEQUENCE [LARGE SCALE GENOMIC DNA]</scope>
    <source>
        <strain evidence="3 4">34/80</strain>
    </source>
</reference>
<feature type="transmembrane region" description="Helical" evidence="1">
    <location>
        <begin position="96"/>
        <end position="113"/>
    </location>
</feature>
<protein>
    <submittedName>
        <fullName evidence="3">Putative membrane protein</fullName>
    </submittedName>
</protein>
<dbReference type="Proteomes" id="UP000524450">
    <property type="component" value="Unassembled WGS sequence"/>
</dbReference>
<proteinExistence type="predicted"/>